<feature type="transmembrane region" description="Helical" evidence="8">
    <location>
        <begin position="162"/>
        <end position="183"/>
    </location>
</feature>
<reference evidence="10 11" key="1">
    <citation type="submission" date="2018-12" db="EMBL/GenBank/DDBJ databases">
        <title>Genome Sequence of Candidatus Viridilinea halotolerans isolated from saline sulfide-rich spring.</title>
        <authorList>
            <person name="Grouzdev D.S."/>
            <person name="Burganskaya E.I."/>
            <person name="Krutkina M.S."/>
            <person name="Sukhacheva M.V."/>
            <person name="Gorlenko V.M."/>
        </authorList>
    </citation>
    <scope>NUCLEOTIDE SEQUENCE [LARGE SCALE GENOMIC DNA]</scope>
    <source>
        <strain evidence="10">Chok-6</strain>
    </source>
</reference>
<feature type="transmembrane region" description="Helical" evidence="8">
    <location>
        <begin position="78"/>
        <end position="97"/>
    </location>
</feature>
<dbReference type="InterPro" id="IPR005829">
    <property type="entry name" value="Sugar_transporter_CS"/>
</dbReference>
<feature type="transmembrane region" description="Helical" evidence="8">
    <location>
        <begin position="336"/>
        <end position="357"/>
    </location>
</feature>
<dbReference type="CDD" id="cd17324">
    <property type="entry name" value="MFS_NepI_like"/>
    <property type="match status" value="1"/>
</dbReference>
<name>A0A426U4F5_9CHLR</name>
<keyword evidence="5 8" id="KW-0812">Transmembrane</keyword>
<proteinExistence type="inferred from homology"/>
<feature type="transmembrane region" description="Helical" evidence="8">
    <location>
        <begin position="363"/>
        <end position="385"/>
    </location>
</feature>
<evidence type="ECO:0000256" key="8">
    <source>
        <dbReference type="SAM" id="Phobius"/>
    </source>
</evidence>
<keyword evidence="6 8" id="KW-1133">Transmembrane helix</keyword>
<dbReference type="Proteomes" id="UP000280307">
    <property type="component" value="Unassembled WGS sequence"/>
</dbReference>
<comment type="subcellular location">
    <subcellularLocation>
        <location evidence="1">Cell membrane</location>
        <topology evidence="1">Multi-pass membrane protein</topology>
    </subcellularLocation>
</comment>
<keyword evidence="3" id="KW-0813">Transport</keyword>
<evidence type="ECO:0000256" key="3">
    <source>
        <dbReference type="ARBA" id="ARBA00022448"/>
    </source>
</evidence>
<dbReference type="GO" id="GO:0005886">
    <property type="term" value="C:plasma membrane"/>
    <property type="evidence" value="ECO:0007669"/>
    <property type="project" value="UniProtKB-SubCell"/>
</dbReference>
<dbReference type="Gene3D" id="1.20.1250.20">
    <property type="entry name" value="MFS general substrate transporter like domains"/>
    <property type="match status" value="1"/>
</dbReference>
<keyword evidence="4" id="KW-1003">Cell membrane</keyword>
<evidence type="ECO:0000256" key="1">
    <source>
        <dbReference type="ARBA" id="ARBA00004651"/>
    </source>
</evidence>
<organism evidence="10 11">
    <name type="scientific">Candidatus Viridilinea halotolerans</name>
    <dbReference type="NCBI Taxonomy" id="2491704"/>
    <lineage>
        <taxon>Bacteria</taxon>
        <taxon>Bacillati</taxon>
        <taxon>Chloroflexota</taxon>
        <taxon>Chloroflexia</taxon>
        <taxon>Chloroflexales</taxon>
        <taxon>Chloroflexineae</taxon>
        <taxon>Oscillochloridaceae</taxon>
        <taxon>Candidatus Viridilinea</taxon>
    </lineage>
</organism>
<dbReference type="PROSITE" id="PS50850">
    <property type="entry name" value="MFS"/>
    <property type="match status" value="1"/>
</dbReference>
<dbReference type="SUPFAM" id="SSF103473">
    <property type="entry name" value="MFS general substrate transporter"/>
    <property type="match status" value="1"/>
</dbReference>
<comment type="caution">
    <text evidence="10">The sequence shown here is derived from an EMBL/GenBank/DDBJ whole genome shotgun (WGS) entry which is preliminary data.</text>
</comment>
<evidence type="ECO:0000313" key="10">
    <source>
        <dbReference type="EMBL" id="RRR74792.1"/>
    </source>
</evidence>
<feature type="transmembrane region" description="Helical" evidence="8">
    <location>
        <begin position="213"/>
        <end position="236"/>
    </location>
</feature>
<keyword evidence="7 8" id="KW-0472">Membrane</keyword>
<dbReference type="Pfam" id="PF07690">
    <property type="entry name" value="MFS_1"/>
    <property type="match status" value="1"/>
</dbReference>
<protein>
    <submittedName>
        <fullName evidence="10">MFS transporter</fullName>
    </submittedName>
</protein>
<dbReference type="InterPro" id="IPR020846">
    <property type="entry name" value="MFS_dom"/>
</dbReference>
<comment type="similarity">
    <text evidence="2">Belongs to the major facilitator superfamily.</text>
</comment>
<feature type="domain" description="Major facilitator superfamily (MFS) profile" evidence="9">
    <location>
        <begin position="12"/>
        <end position="388"/>
    </location>
</feature>
<gene>
    <name evidence="10" type="ORF">EI684_06240</name>
</gene>
<dbReference type="InterPro" id="IPR036259">
    <property type="entry name" value="MFS_trans_sf"/>
</dbReference>
<evidence type="ECO:0000256" key="5">
    <source>
        <dbReference type="ARBA" id="ARBA00022692"/>
    </source>
</evidence>
<accession>A0A426U4F5</accession>
<dbReference type="InterPro" id="IPR011701">
    <property type="entry name" value="MFS"/>
</dbReference>
<dbReference type="PANTHER" id="PTHR43271">
    <property type="entry name" value="BLL2771 PROTEIN"/>
    <property type="match status" value="1"/>
</dbReference>
<dbReference type="AlphaFoldDB" id="A0A426U4F5"/>
<evidence type="ECO:0000259" key="9">
    <source>
        <dbReference type="PROSITE" id="PS50850"/>
    </source>
</evidence>
<evidence type="ECO:0000313" key="11">
    <source>
        <dbReference type="Proteomes" id="UP000280307"/>
    </source>
</evidence>
<feature type="transmembrane region" description="Helical" evidence="8">
    <location>
        <begin position="131"/>
        <end position="150"/>
    </location>
</feature>
<feature type="transmembrane region" description="Helical" evidence="8">
    <location>
        <begin position="302"/>
        <end position="324"/>
    </location>
</feature>
<dbReference type="PROSITE" id="PS00216">
    <property type="entry name" value="SUGAR_TRANSPORT_1"/>
    <property type="match status" value="1"/>
</dbReference>
<dbReference type="GO" id="GO:0022857">
    <property type="term" value="F:transmembrane transporter activity"/>
    <property type="evidence" value="ECO:0007669"/>
    <property type="project" value="InterPro"/>
</dbReference>
<feature type="transmembrane region" description="Helical" evidence="8">
    <location>
        <begin position="248"/>
        <end position="267"/>
    </location>
</feature>
<evidence type="ECO:0000256" key="2">
    <source>
        <dbReference type="ARBA" id="ARBA00008335"/>
    </source>
</evidence>
<evidence type="ECO:0000256" key="7">
    <source>
        <dbReference type="ARBA" id="ARBA00023136"/>
    </source>
</evidence>
<feature type="transmembrane region" description="Helical" evidence="8">
    <location>
        <begin position="103"/>
        <end position="124"/>
    </location>
</feature>
<dbReference type="PANTHER" id="PTHR43271:SF1">
    <property type="entry name" value="INNER MEMBRANE TRANSPORT PROTEIN YNFM"/>
    <property type="match status" value="1"/>
</dbReference>
<dbReference type="EMBL" id="RSAS01000239">
    <property type="protein sequence ID" value="RRR74792.1"/>
    <property type="molecule type" value="Genomic_DNA"/>
</dbReference>
<evidence type="ECO:0000256" key="6">
    <source>
        <dbReference type="ARBA" id="ARBA00022989"/>
    </source>
</evidence>
<feature type="transmembrane region" description="Helical" evidence="8">
    <location>
        <begin position="41"/>
        <end position="66"/>
    </location>
</feature>
<evidence type="ECO:0000256" key="4">
    <source>
        <dbReference type="ARBA" id="ARBA00022475"/>
    </source>
</evidence>
<sequence length="388" mass="40411">MTTPTPSTSLLAVSALYIATMAVYADMYITQPILPVISAEFGVAPATAGLSVSAVVIMIALASLASGPLSDMLGRKPVMVWSCGLLALPTLLCAFAPNFALLLLFRAAQGFFIPGLTAVAVAYMGDYFPPARLGALVGGWIGATVAGGLTGRVLSGLITDHYGWRITFVCFAGVTLACALLMAATLPRDQARAGAGWGAAYRGMFAHLRNRQLVGVFLIGGTLFFGFLGTFTYLPYYLSNAPFNLGPSAIALVYFVYLAGVIVSPIVGRLSTRVSRRKLMIIGPLVGMVGMLATLIPNLFMLIISLLILCTGMFIAQGVAPAYANATARSAKGGAGALYLMSYYIGGSLGAVLPGFAWQAFGWPGVTATAMIALLAAFLAAWLLCGEV</sequence>
<feature type="transmembrane region" description="Helical" evidence="8">
    <location>
        <begin position="279"/>
        <end position="296"/>
    </location>
</feature>